<feature type="signal peptide" evidence="3">
    <location>
        <begin position="1"/>
        <end position="22"/>
    </location>
</feature>
<feature type="region of interest" description="Disordered" evidence="2">
    <location>
        <begin position="32"/>
        <end position="53"/>
    </location>
</feature>
<evidence type="ECO:0000256" key="3">
    <source>
        <dbReference type="SAM" id="SignalP"/>
    </source>
</evidence>
<dbReference type="AlphaFoldDB" id="A0A162RDZ9"/>
<evidence type="ECO:0000256" key="2">
    <source>
        <dbReference type="SAM" id="MobiDB-lite"/>
    </source>
</evidence>
<evidence type="ECO:0000313" key="4">
    <source>
        <dbReference type="EMBL" id="KZL89761.1"/>
    </source>
</evidence>
<proteinExistence type="predicted"/>
<evidence type="ECO:0000313" key="5">
    <source>
        <dbReference type="Proteomes" id="UP000076603"/>
    </source>
</evidence>
<accession>A0A162RDZ9</accession>
<dbReference type="EMBL" id="LWAE01000007">
    <property type="protein sequence ID" value="KZL89761.1"/>
    <property type="molecule type" value="Genomic_DNA"/>
</dbReference>
<keyword evidence="5" id="KW-1185">Reference proteome</keyword>
<gene>
    <name evidence="4" type="ORF">CLMAG_47590</name>
</gene>
<reference evidence="4 5" key="1">
    <citation type="submission" date="2016-04" db="EMBL/GenBank/DDBJ databases">
        <title>Genome sequence of Clostridium magnum DSM 2767.</title>
        <authorList>
            <person name="Poehlein A."/>
            <person name="Uhlig R."/>
            <person name="Fischer R."/>
            <person name="Bahl H."/>
            <person name="Daniel R."/>
        </authorList>
    </citation>
    <scope>NUCLEOTIDE SEQUENCE [LARGE SCALE GENOMIC DNA]</scope>
    <source>
        <strain evidence="4 5">DSM 2767</strain>
    </source>
</reference>
<sequence length="128" mass="14604">MKKHCKKLIVFSLFMTIFLSLTGCSWFSKNNTANQNTKSVKTEEPKVNQDVKKTEQLRKEKEISNGQVYIEKDVVVATMLIKDDISEADGKALAEKYAKQLKEEHKDMKINVQAVQKGKNIANITIEK</sequence>
<organism evidence="4 5">
    <name type="scientific">Clostridium magnum DSM 2767</name>
    <dbReference type="NCBI Taxonomy" id="1121326"/>
    <lineage>
        <taxon>Bacteria</taxon>
        <taxon>Bacillati</taxon>
        <taxon>Bacillota</taxon>
        <taxon>Clostridia</taxon>
        <taxon>Eubacteriales</taxon>
        <taxon>Clostridiaceae</taxon>
        <taxon>Clostridium</taxon>
    </lineage>
</organism>
<comment type="caution">
    <text evidence="4">The sequence shown here is derived from an EMBL/GenBank/DDBJ whole genome shotgun (WGS) entry which is preliminary data.</text>
</comment>
<keyword evidence="3" id="KW-0732">Signal</keyword>
<keyword evidence="1" id="KW-0175">Coiled coil</keyword>
<dbReference type="PATRIC" id="fig|1121326.3.peg.4826"/>
<evidence type="ECO:0008006" key="6">
    <source>
        <dbReference type="Google" id="ProtNLM"/>
    </source>
</evidence>
<dbReference type="RefSeq" id="WP_066627976.1">
    <property type="nucleotide sequence ID" value="NZ_FQXL01000006.1"/>
</dbReference>
<dbReference type="Proteomes" id="UP000076603">
    <property type="component" value="Unassembled WGS sequence"/>
</dbReference>
<dbReference type="STRING" id="1121326.CLMAG_47590"/>
<protein>
    <recommendedName>
        <fullName evidence="6">Lipoprotein</fullName>
    </recommendedName>
</protein>
<feature type="chain" id="PRO_5039606999" description="Lipoprotein" evidence="3">
    <location>
        <begin position="23"/>
        <end position="128"/>
    </location>
</feature>
<dbReference type="OrthoDB" id="1930137at2"/>
<evidence type="ECO:0000256" key="1">
    <source>
        <dbReference type="SAM" id="Coils"/>
    </source>
</evidence>
<feature type="compositionally biased region" description="Basic and acidic residues" evidence="2">
    <location>
        <begin position="40"/>
        <end position="53"/>
    </location>
</feature>
<name>A0A162RDZ9_9CLOT</name>
<feature type="coiled-coil region" evidence="1">
    <location>
        <begin position="91"/>
        <end position="118"/>
    </location>
</feature>
<dbReference type="PROSITE" id="PS51257">
    <property type="entry name" value="PROKAR_LIPOPROTEIN"/>
    <property type="match status" value="1"/>
</dbReference>